<evidence type="ECO:0000313" key="4">
    <source>
        <dbReference type="EMBL" id="KAK8889207.1"/>
    </source>
</evidence>
<dbReference type="Pfam" id="PF00249">
    <property type="entry name" value="Myb_DNA-binding"/>
    <property type="match status" value="3"/>
</dbReference>
<feature type="domain" description="Myb-like" evidence="2">
    <location>
        <begin position="119"/>
        <end position="169"/>
    </location>
</feature>
<feature type="domain" description="HTH myb-type" evidence="3">
    <location>
        <begin position="127"/>
        <end position="173"/>
    </location>
</feature>
<feature type="domain" description="HTH myb-type" evidence="3">
    <location>
        <begin position="20"/>
        <end position="66"/>
    </location>
</feature>
<dbReference type="PANTHER" id="PTHR45614">
    <property type="entry name" value="MYB PROTEIN-RELATED"/>
    <property type="match status" value="1"/>
</dbReference>
<dbReference type="SUPFAM" id="SSF46689">
    <property type="entry name" value="Homeodomain-like"/>
    <property type="match status" value="2"/>
</dbReference>
<comment type="caution">
    <text evidence="4">The sequence shown here is derived from an EMBL/GenBank/DDBJ whole genome shotgun (WGS) entry which is preliminary data.</text>
</comment>
<dbReference type="InterPro" id="IPR009057">
    <property type="entry name" value="Homeodomain-like_sf"/>
</dbReference>
<evidence type="ECO:0000259" key="3">
    <source>
        <dbReference type="PROSITE" id="PS51294"/>
    </source>
</evidence>
<dbReference type="CDD" id="cd00167">
    <property type="entry name" value="SANT"/>
    <property type="match status" value="3"/>
</dbReference>
<feature type="domain" description="Myb-like" evidence="2">
    <location>
        <begin position="15"/>
        <end position="66"/>
    </location>
</feature>
<dbReference type="InterPro" id="IPR050560">
    <property type="entry name" value="MYB_TF"/>
</dbReference>
<evidence type="ECO:0008006" key="6">
    <source>
        <dbReference type="Google" id="ProtNLM"/>
    </source>
</evidence>
<feature type="domain" description="Myb-like" evidence="2">
    <location>
        <begin position="67"/>
        <end position="118"/>
    </location>
</feature>
<protein>
    <recommendedName>
        <fullName evidence="6">Myb-like DNA-binding domain containing protein</fullName>
    </recommendedName>
</protein>
<dbReference type="Gene3D" id="1.10.10.60">
    <property type="entry name" value="Homeodomain-like"/>
    <property type="match status" value="3"/>
</dbReference>
<dbReference type="SMART" id="SM00717">
    <property type="entry name" value="SANT"/>
    <property type="match status" value="3"/>
</dbReference>
<name>A0ABR2KDK6_9EUKA</name>
<sequence length="264" mass="30234">MDSALAPTRVRRAQSNQTARATWTEEEDKKLIKIVSQSSSVAWSAIAKFFPSKTAPQIAGRWEKVLNPSLVKGSWTREEDETIINYVKHHGDKDWAKLAVLLPGRIGKQCRERWKNHLDPSVQKTGWTEEEDQKLIEYHKQYGNAWTRIASFFNGRTDNCVKNRWNSTIKRRLERMENGEPLVLKRGRKPKGYNDIPRPDFTETVNESSANSTTPASSPMHMPKNLIELVPITARFLPIQNKGSATSSVVENREHLKEMLKELA</sequence>
<organism evidence="4 5">
    <name type="scientific">Tritrichomonas musculus</name>
    <dbReference type="NCBI Taxonomy" id="1915356"/>
    <lineage>
        <taxon>Eukaryota</taxon>
        <taxon>Metamonada</taxon>
        <taxon>Parabasalia</taxon>
        <taxon>Tritrichomonadida</taxon>
        <taxon>Tritrichomonadidae</taxon>
        <taxon>Tritrichomonas</taxon>
    </lineage>
</organism>
<dbReference type="InterPro" id="IPR001005">
    <property type="entry name" value="SANT/Myb"/>
</dbReference>
<evidence type="ECO:0000313" key="5">
    <source>
        <dbReference type="Proteomes" id="UP001470230"/>
    </source>
</evidence>
<feature type="compositionally biased region" description="Low complexity" evidence="1">
    <location>
        <begin position="206"/>
        <end position="219"/>
    </location>
</feature>
<dbReference type="PANTHER" id="PTHR45614:SF25">
    <property type="entry name" value="MYB PROTEIN"/>
    <property type="match status" value="1"/>
</dbReference>
<feature type="region of interest" description="Disordered" evidence="1">
    <location>
        <begin position="1"/>
        <end position="22"/>
    </location>
</feature>
<dbReference type="Proteomes" id="UP001470230">
    <property type="component" value="Unassembled WGS sequence"/>
</dbReference>
<proteinExistence type="predicted"/>
<keyword evidence="5" id="KW-1185">Reference proteome</keyword>
<dbReference type="InterPro" id="IPR017930">
    <property type="entry name" value="Myb_dom"/>
</dbReference>
<accession>A0ABR2KDK6</accession>
<dbReference type="EMBL" id="JAPFFF010000005">
    <property type="protein sequence ID" value="KAK8889207.1"/>
    <property type="molecule type" value="Genomic_DNA"/>
</dbReference>
<dbReference type="PROSITE" id="PS50090">
    <property type="entry name" value="MYB_LIKE"/>
    <property type="match status" value="3"/>
</dbReference>
<gene>
    <name evidence="4" type="ORF">M9Y10_033952</name>
</gene>
<feature type="region of interest" description="Disordered" evidence="1">
    <location>
        <begin position="185"/>
        <end position="222"/>
    </location>
</feature>
<evidence type="ECO:0000259" key="2">
    <source>
        <dbReference type="PROSITE" id="PS50090"/>
    </source>
</evidence>
<feature type="domain" description="HTH myb-type" evidence="3">
    <location>
        <begin position="67"/>
        <end position="122"/>
    </location>
</feature>
<evidence type="ECO:0000256" key="1">
    <source>
        <dbReference type="SAM" id="MobiDB-lite"/>
    </source>
</evidence>
<reference evidence="4 5" key="1">
    <citation type="submission" date="2024-04" db="EMBL/GenBank/DDBJ databases">
        <title>Tritrichomonas musculus Genome.</title>
        <authorList>
            <person name="Alves-Ferreira E."/>
            <person name="Grigg M."/>
            <person name="Lorenzi H."/>
            <person name="Galac M."/>
        </authorList>
    </citation>
    <scope>NUCLEOTIDE SEQUENCE [LARGE SCALE GENOMIC DNA]</scope>
    <source>
        <strain evidence="4 5">EAF2021</strain>
    </source>
</reference>
<dbReference type="PROSITE" id="PS51294">
    <property type="entry name" value="HTH_MYB"/>
    <property type="match status" value="3"/>
</dbReference>